<gene>
    <name evidence="3" type="ORF">NFI95_14995</name>
</gene>
<dbReference type="RefSeq" id="WP_422865236.1">
    <property type="nucleotide sequence ID" value="NZ_JAMSKV010000015.1"/>
</dbReference>
<dbReference type="InterPro" id="IPR001296">
    <property type="entry name" value="Glyco_trans_1"/>
</dbReference>
<dbReference type="PANTHER" id="PTHR12526">
    <property type="entry name" value="GLYCOSYLTRANSFERASE"/>
    <property type="match status" value="1"/>
</dbReference>
<dbReference type="Pfam" id="PF00534">
    <property type="entry name" value="Glycos_transf_1"/>
    <property type="match status" value="1"/>
</dbReference>
<comment type="caution">
    <text evidence="3">The sequence shown here is derived from an EMBL/GenBank/DDBJ whole genome shotgun (WGS) entry which is preliminary data.</text>
</comment>
<dbReference type="InterPro" id="IPR028098">
    <property type="entry name" value="Glyco_trans_4-like_N"/>
</dbReference>
<keyword evidence="4" id="KW-1185">Reference proteome</keyword>
<dbReference type="Gene3D" id="3.40.50.2000">
    <property type="entry name" value="Glycogen Phosphorylase B"/>
    <property type="match status" value="2"/>
</dbReference>
<evidence type="ECO:0000313" key="3">
    <source>
        <dbReference type="EMBL" id="MCQ8279750.1"/>
    </source>
</evidence>
<dbReference type="EMBL" id="JAMSKV010000015">
    <property type="protein sequence ID" value="MCQ8279750.1"/>
    <property type="molecule type" value="Genomic_DNA"/>
</dbReference>
<accession>A0ABT1WBF6</accession>
<dbReference type="GO" id="GO:0016757">
    <property type="term" value="F:glycosyltransferase activity"/>
    <property type="evidence" value="ECO:0007669"/>
    <property type="project" value="UniProtKB-KW"/>
</dbReference>
<evidence type="ECO:0000259" key="2">
    <source>
        <dbReference type="Pfam" id="PF13439"/>
    </source>
</evidence>
<proteinExistence type="predicted"/>
<sequence>MRIALVSHARHPIRPPFAGGLEAHNWHLAHALRARGHAVTLFASGDSDPDFPIVPVVRQHVEATHPGREHADDAALKAHVDAAYDAACARIGAGDFDIVHNHSLHRFLPMAARERGWRMVTSLHTPPVGGLEWFIGEALSPRHRVSAASAHQLRLWWPERVSPFASVVANGIAIESWPFSAEGDGSAAWSGRILPEKAPHLALDAARLAGIALRLAGPIEDRAYFEAEIAPRLRNGATYLGALDRASLAGMLGRASVFLSTPCWPEAFGLAAIEAMSCGLPVAAFDSGAVREVIGEDSGRYAPAGDTDALAVAIKAALPLSRRAARRRVEERFSTGAMLEGYEALYRCVLGE</sequence>
<feature type="domain" description="Glycosyl transferase family 1" evidence="1">
    <location>
        <begin position="189"/>
        <end position="321"/>
    </location>
</feature>
<feature type="domain" description="Glycosyltransferase subfamily 4-like N-terminal" evidence="2">
    <location>
        <begin position="19"/>
        <end position="146"/>
    </location>
</feature>
<organism evidence="3 4">
    <name type="scientific">Endosaccharibacter trunci</name>
    <dbReference type="NCBI Taxonomy" id="2812733"/>
    <lineage>
        <taxon>Bacteria</taxon>
        <taxon>Pseudomonadati</taxon>
        <taxon>Pseudomonadota</taxon>
        <taxon>Alphaproteobacteria</taxon>
        <taxon>Acetobacterales</taxon>
        <taxon>Acetobacteraceae</taxon>
        <taxon>Endosaccharibacter</taxon>
    </lineage>
</organism>
<evidence type="ECO:0000313" key="4">
    <source>
        <dbReference type="Proteomes" id="UP001524587"/>
    </source>
</evidence>
<keyword evidence="3" id="KW-0808">Transferase</keyword>
<keyword evidence="3" id="KW-0328">Glycosyltransferase</keyword>
<evidence type="ECO:0000259" key="1">
    <source>
        <dbReference type="Pfam" id="PF00534"/>
    </source>
</evidence>
<reference evidence="3 4" key="1">
    <citation type="submission" date="2022-06" db="EMBL/GenBank/DDBJ databases">
        <title>Endosaccharibacter gen. nov., sp. nov., endophytic bacteria isolated from sugarcane.</title>
        <authorList>
            <person name="Pitiwittayakul N."/>
            <person name="Yukphan P."/>
            <person name="Charoenyingcharoen P."/>
            <person name="Tanasupawat S."/>
        </authorList>
    </citation>
    <scope>NUCLEOTIDE SEQUENCE [LARGE SCALE GENOMIC DNA]</scope>
    <source>
        <strain evidence="3 4">KSS8</strain>
    </source>
</reference>
<protein>
    <submittedName>
        <fullName evidence="3">Glycosyltransferase</fullName>
        <ecNumber evidence="3">2.4.-.-</ecNumber>
    </submittedName>
</protein>
<dbReference type="PANTHER" id="PTHR12526:SF595">
    <property type="entry name" value="BLL5217 PROTEIN"/>
    <property type="match status" value="1"/>
</dbReference>
<dbReference type="Proteomes" id="UP001524587">
    <property type="component" value="Unassembled WGS sequence"/>
</dbReference>
<dbReference type="Pfam" id="PF13439">
    <property type="entry name" value="Glyco_transf_4"/>
    <property type="match status" value="1"/>
</dbReference>
<name>A0ABT1WBF6_9PROT</name>
<dbReference type="SUPFAM" id="SSF53756">
    <property type="entry name" value="UDP-Glycosyltransferase/glycogen phosphorylase"/>
    <property type="match status" value="1"/>
</dbReference>
<dbReference type="EC" id="2.4.-.-" evidence="3"/>